<dbReference type="GO" id="GO:0031982">
    <property type="term" value="C:vesicle"/>
    <property type="evidence" value="ECO:0007669"/>
    <property type="project" value="TreeGrafter"/>
</dbReference>
<name>A0AAV1X726_LUPLU</name>
<feature type="domain" description="Prolamin-like" evidence="2">
    <location>
        <begin position="110"/>
        <end position="172"/>
    </location>
</feature>
<evidence type="ECO:0000259" key="2">
    <source>
        <dbReference type="Pfam" id="PF05617"/>
    </source>
</evidence>
<dbReference type="GO" id="GO:2000008">
    <property type="term" value="P:regulation of protein localization to cell surface"/>
    <property type="evidence" value="ECO:0007669"/>
    <property type="project" value="TreeGrafter"/>
</dbReference>
<keyword evidence="1" id="KW-0732">Signal</keyword>
<evidence type="ECO:0000256" key="1">
    <source>
        <dbReference type="ARBA" id="ARBA00022729"/>
    </source>
</evidence>
<evidence type="ECO:0000313" key="3">
    <source>
        <dbReference type="EMBL" id="CAL0317539.1"/>
    </source>
</evidence>
<dbReference type="AlphaFoldDB" id="A0AAV1X726"/>
<reference evidence="3 4" key="1">
    <citation type="submission" date="2024-03" db="EMBL/GenBank/DDBJ databases">
        <authorList>
            <person name="Martinez-Hernandez J."/>
        </authorList>
    </citation>
    <scope>NUCLEOTIDE SEQUENCE [LARGE SCALE GENOMIC DNA]</scope>
</reference>
<dbReference type="GO" id="GO:0080155">
    <property type="term" value="P:regulation of double fertilization forming a zygote and endosperm"/>
    <property type="evidence" value="ECO:0007669"/>
    <property type="project" value="TreeGrafter"/>
</dbReference>
<sequence>MVAMRQSEALLVTPPLQFSLKKCFDDVAVEYRCVREITSSFWLASATIDEECCKVVDEFNEDYCSSVVYAPLQSPVLKNALKNHCTKQTPTPTPIAPNASPKAPLTNLRKCFDDVGVEYRCMKEIMSSFWLPSVTIDKDCCQVVDEFNEDCSSIVYAPLHGSLLRNALKNLCSKT</sequence>
<keyword evidence="4" id="KW-1185">Reference proteome</keyword>
<proteinExistence type="predicted"/>
<feature type="domain" description="Prolamin-like" evidence="2">
    <location>
        <begin position="22"/>
        <end position="85"/>
    </location>
</feature>
<accession>A0AAV1X726</accession>
<dbReference type="GO" id="GO:0005576">
    <property type="term" value="C:extracellular region"/>
    <property type="evidence" value="ECO:0007669"/>
    <property type="project" value="TreeGrafter"/>
</dbReference>
<evidence type="ECO:0000313" key="4">
    <source>
        <dbReference type="Proteomes" id="UP001497480"/>
    </source>
</evidence>
<dbReference type="Proteomes" id="UP001497480">
    <property type="component" value="Unassembled WGS sequence"/>
</dbReference>
<dbReference type="PANTHER" id="PTHR31181:SF67">
    <property type="entry name" value="PROLAMIN-LIKE PROTEIN (DUF1278)"/>
    <property type="match status" value="1"/>
</dbReference>
<gene>
    <name evidence="3" type="ORF">LLUT_LOCUS18599</name>
</gene>
<dbReference type="GO" id="GO:0009567">
    <property type="term" value="P:double fertilization forming a zygote and endosperm"/>
    <property type="evidence" value="ECO:0007669"/>
    <property type="project" value="TreeGrafter"/>
</dbReference>
<organism evidence="3 4">
    <name type="scientific">Lupinus luteus</name>
    <name type="common">European yellow lupine</name>
    <dbReference type="NCBI Taxonomy" id="3873"/>
    <lineage>
        <taxon>Eukaryota</taxon>
        <taxon>Viridiplantae</taxon>
        <taxon>Streptophyta</taxon>
        <taxon>Embryophyta</taxon>
        <taxon>Tracheophyta</taxon>
        <taxon>Spermatophyta</taxon>
        <taxon>Magnoliopsida</taxon>
        <taxon>eudicotyledons</taxon>
        <taxon>Gunneridae</taxon>
        <taxon>Pentapetalae</taxon>
        <taxon>rosids</taxon>
        <taxon>fabids</taxon>
        <taxon>Fabales</taxon>
        <taxon>Fabaceae</taxon>
        <taxon>Papilionoideae</taxon>
        <taxon>50 kb inversion clade</taxon>
        <taxon>genistoids sensu lato</taxon>
        <taxon>core genistoids</taxon>
        <taxon>Genisteae</taxon>
        <taxon>Lupinus</taxon>
    </lineage>
</organism>
<comment type="caution">
    <text evidence="3">The sequence shown here is derived from an EMBL/GenBank/DDBJ whole genome shotgun (WGS) entry which is preliminary data.</text>
</comment>
<dbReference type="InterPro" id="IPR008502">
    <property type="entry name" value="Prolamin-like"/>
</dbReference>
<dbReference type="EMBL" id="CAXHTB010000013">
    <property type="protein sequence ID" value="CAL0317539.1"/>
    <property type="molecule type" value="Genomic_DNA"/>
</dbReference>
<dbReference type="Pfam" id="PF05617">
    <property type="entry name" value="Prolamin_like"/>
    <property type="match status" value="2"/>
</dbReference>
<dbReference type="PANTHER" id="PTHR31181">
    <property type="entry name" value="EGG CELL-SECRETED PROTEIN 1.4"/>
    <property type="match status" value="1"/>
</dbReference>
<protein>
    <recommendedName>
        <fullName evidence="2">Prolamin-like domain-containing protein</fullName>
    </recommendedName>
</protein>